<evidence type="ECO:0000259" key="8">
    <source>
        <dbReference type="Pfam" id="PF00849"/>
    </source>
</evidence>
<dbReference type="AlphaFoldDB" id="A0A117SX30"/>
<dbReference type="EMBL" id="LPVJ01000070">
    <property type="protein sequence ID" value="KUO94775.1"/>
    <property type="molecule type" value="Genomic_DNA"/>
</dbReference>
<dbReference type="PROSITE" id="PS01129">
    <property type="entry name" value="PSI_RLU"/>
    <property type="match status" value="1"/>
</dbReference>
<dbReference type="Proteomes" id="UP000053557">
    <property type="component" value="Unassembled WGS sequence"/>
</dbReference>
<keyword evidence="6" id="KW-0694">RNA-binding</keyword>
<dbReference type="SUPFAM" id="SSF55174">
    <property type="entry name" value="Alpha-L RNA-binding motif"/>
    <property type="match status" value="1"/>
</dbReference>
<evidence type="ECO:0000313" key="10">
    <source>
        <dbReference type="Proteomes" id="UP000053557"/>
    </source>
</evidence>
<dbReference type="GO" id="GO:0009982">
    <property type="term" value="F:pseudouridine synthase activity"/>
    <property type="evidence" value="ECO:0007669"/>
    <property type="project" value="InterPro"/>
</dbReference>
<dbReference type="Gene3D" id="3.30.2350.10">
    <property type="entry name" value="Pseudouridine synthase"/>
    <property type="match status" value="1"/>
</dbReference>
<gene>
    <name evidence="9" type="ORF">ATW55_10165</name>
</gene>
<dbReference type="GO" id="GO:0140098">
    <property type="term" value="F:catalytic activity, acting on RNA"/>
    <property type="evidence" value="ECO:0007669"/>
    <property type="project" value="UniProtKB-ARBA"/>
</dbReference>
<evidence type="ECO:0000256" key="6">
    <source>
        <dbReference type="PROSITE-ProRule" id="PRU00182"/>
    </source>
</evidence>
<protein>
    <recommendedName>
        <fullName evidence="4">RNA pseudouridylate synthase</fullName>
    </recommendedName>
    <alternativeName>
        <fullName evidence="5">RNA-uridine isomerase</fullName>
    </alternativeName>
</protein>
<dbReference type="PANTHER" id="PTHR21600">
    <property type="entry name" value="MITOCHONDRIAL RNA PSEUDOURIDINE SYNTHASE"/>
    <property type="match status" value="1"/>
</dbReference>
<feature type="region of interest" description="Disordered" evidence="7">
    <location>
        <begin position="120"/>
        <end position="146"/>
    </location>
</feature>
<dbReference type="Pfam" id="PF00849">
    <property type="entry name" value="PseudoU_synth_2"/>
    <property type="match status" value="1"/>
</dbReference>
<feature type="domain" description="Pseudouridine synthase RsuA/RluA-like" evidence="8">
    <location>
        <begin position="86"/>
        <end position="277"/>
    </location>
</feature>
<evidence type="ECO:0000256" key="2">
    <source>
        <dbReference type="ARBA" id="ARBA00010876"/>
    </source>
</evidence>
<dbReference type="OrthoDB" id="9773999at2"/>
<comment type="catalytic activity">
    <reaction evidence="1">
        <text>a uridine in RNA = a pseudouridine in RNA</text>
        <dbReference type="Rhea" id="RHEA:48348"/>
        <dbReference type="Rhea" id="RHEA-COMP:12068"/>
        <dbReference type="Rhea" id="RHEA-COMP:12069"/>
        <dbReference type="ChEBI" id="CHEBI:65314"/>
        <dbReference type="ChEBI" id="CHEBI:65315"/>
    </reaction>
</comment>
<dbReference type="GO" id="GO:0003723">
    <property type="term" value="F:RNA binding"/>
    <property type="evidence" value="ECO:0007669"/>
    <property type="project" value="UniProtKB-KW"/>
</dbReference>
<accession>A0A117SX30</accession>
<organism evidence="9 10">
    <name type="scientific">Ferroacidibacillus organovorans</name>
    <dbReference type="NCBI Taxonomy" id="1765683"/>
    <lineage>
        <taxon>Bacteria</taxon>
        <taxon>Bacillati</taxon>
        <taxon>Bacillota</taxon>
        <taxon>Bacilli</taxon>
        <taxon>Bacillales</taxon>
        <taxon>Alicyclobacillaceae</taxon>
        <taxon>Ferroacidibacillus</taxon>
    </lineage>
</organism>
<name>A0A117SX30_9BACL</name>
<dbReference type="InterPro" id="IPR006145">
    <property type="entry name" value="PsdUridine_synth_RsuA/RluA"/>
</dbReference>
<dbReference type="GO" id="GO:0000455">
    <property type="term" value="P:enzyme-directed rRNA pseudouridine synthesis"/>
    <property type="evidence" value="ECO:0007669"/>
    <property type="project" value="TreeGrafter"/>
</dbReference>
<proteinExistence type="inferred from homology"/>
<evidence type="ECO:0000256" key="4">
    <source>
        <dbReference type="ARBA" id="ARBA00031870"/>
    </source>
</evidence>
<dbReference type="PROSITE" id="PS50889">
    <property type="entry name" value="S4"/>
    <property type="match status" value="1"/>
</dbReference>
<evidence type="ECO:0000256" key="5">
    <source>
        <dbReference type="ARBA" id="ARBA00033164"/>
    </source>
</evidence>
<keyword evidence="3" id="KW-0413">Isomerase</keyword>
<evidence type="ECO:0000256" key="1">
    <source>
        <dbReference type="ARBA" id="ARBA00000073"/>
    </source>
</evidence>
<comment type="caution">
    <text evidence="9">The sequence shown here is derived from an EMBL/GenBank/DDBJ whole genome shotgun (WGS) entry which is preliminary data.</text>
</comment>
<evidence type="ECO:0000256" key="7">
    <source>
        <dbReference type="SAM" id="MobiDB-lite"/>
    </source>
</evidence>
<dbReference type="CDD" id="cd02869">
    <property type="entry name" value="PseudoU_synth_RluA_like"/>
    <property type="match status" value="1"/>
</dbReference>
<evidence type="ECO:0000313" key="9">
    <source>
        <dbReference type="EMBL" id="KUO94775.1"/>
    </source>
</evidence>
<sequence length="334" mass="38133">MSGGSVRSHPVTRAMPLLEFLLEVEDGRGRNKIKSYLTHRQVSVDGRVVTRHDHPLLRGQQVQITDARGSAVRNLHGIRIVYEDDHLLVIDKPPGLLSIASEKERDRTAYHILSDYVREKAPQSAPRGGSHLARSRQEVGSAANTVRVDRRTPREVALRERDPRIFVVHRLDRDTSGLMMFAKTERVKRALQDHWRDYVLSRSYAAVVEGRVTPLEGTLTAWLKENQNQKMYVTGAVEGAEKATLSYRVVRSTRAYSLLYVELETGKKNQIRVQMEHIGHSVVGDRRYGSKHNPLGRLGLHALTLEFKHPVRNDVLRFETDLPYGFQKLFPEKK</sequence>
<keyword evidence="10" id="KW-1185">Reference proteome</keyword>
<dbReference type="RefSeq" id="WP_067719352.1">
    <property type="nucleotide sequence ID" value="NZ_LPVJ01000070.1"/>
</dbReference>
<dbReference type="InterPro" id="IPR006224">
    <property type="entry name" value="PsdUridine_synth_RluA-like_CS"/>
</dbReference>
<evidence type="ECO:0000256" key="3">
    <source>
        <dbReference type="ARBA" id="ARBA00023235"/>
    </source>
</evidence>
<dbReference type="InterPro" id="IPR020103">
    <property type="entry name" value="PsdUridine_synth_cat_dom_sf"/>
</dbReference>
<reference evidence="9 10" key="1">
    <citation type="submission" date="2015-12" db="EMBL/GenBank/DDBJ databases">
        <title>Draft genome sequence of Acidibacillus ferrooxidans ITV001, isolated from a chalcopyrite acid mine drainage site in Brazil.</title>
        <authorList>
            <person name="Dall'Agnol H."/>
            <person name="Nancucheo I."/>
            <person name="Johnson B."/>
            <person name="Oliveira R."/>
            <person name="Leite L."/>
            <person name="Pylro V."/>
            <person name="Nunes G.L."/>
            <person name="Tzotzos G."/>
            <person name="Fernandes G.R."/>
            <person name="Dutra J."/>
            <person name="Orellana S.C."/>
            <person name="Oliveira G."/>
        </authorList>
    </citation>
    <scope>NUCLEOTIDE SEQUENCE [LARGE SCALE GENOMIC DNA]</scope>
    <source>
        <strain evidence="10">ITV01</strain>
    </source>
</reference>
<dbReference type="InterPro" id="IPR050188">
    <property type="entry name" value="RluA_PseudoU_synthase"/>
</dbReference>
<comment type="similarity">
    <text evidence="2">Belongs to the pseudouridine synthase RluA family.</text>
</comment>
<dbReference type="SUPFAM" id="SSF55120">
    <property type="entry name" value="Pseudouridine synthase"/>
    <property type="match status" value="1"/>
</dbReference>
<dbReference type="PANTHER" id="PTHR21600:SF44">
    <property type="entry name" value="RIBOSOMAL LARGE SUBUNIT PSEUDOURIDINE SYNTHASE D"/>
    <property type="match status" value="1"/>
</dbReference>